<dbReference type="EMBL" id="PDXB01000075">
    <property type="protein sequence ID" value="RYN16387.1"/>
    <property type="molecule type" value="Genomic_DNA"/>
</dbReference>
<name>A0A4Q4LYT9_9PLEO</name>
<evidence type="ECO:0000313" key="1">
    <source>
        <dbReference type="EMBL" id="RYN16387.1"/>
    </source>
</evidence>
<evidence type="ECO:0000313" key="5">
    <source>
        <dbReference type="Proteomes" id="UP000293195"/>
    </source>
</evidence>
<gene>
    <name evidence="2" type="ORF">AA0114_g12460</name>
    <name evidence="1" type="ORF">AA0115_g12375</name>
    <name evidence="3" type="ORF">AA0119_g13570</name>
</gene>
<protein>
    <submittedName>
        <fullName evidence="2">Uncharacterized protein</fullName>
    </submittedName>
</protein>
<dbReference type="Proteomes" id="UP000292340">
    <property type="component" value="Unassembled WGS sequence"/>
</dbReference>
<accession>A0A4Q4LYT9</accession>
<sequence>MSQANITEIDDRPSDAAKAKVLAKDSPWRLVQEGDVFQVLHRRDCKKRDIEACKKLPEFSIPETLTRLKYATYSKISHGTALDYNSTLLFVYRLQDGESVNWLPESDFVEALGMDAATKFKSGFGSTTSGKLTTLAREEMEDKKNSRTEADCKKFQQLGLSFKEFVESLPTNHRSDLTKLWYQFSKLVGIDEGVLTSENQVDST</sequence>
<reference evidence="1" key="1">
    <citation type="submission" date="2017-10" db="EMBL/GenBank/DDBJ databases">
        <authorList>
            <person name="Armitage A.D."/>
            <person name="Barbara D.J."/>
            <person name="Woodhall J.W."/>
            <person name="Sreenivasaprasad S."/>
            <person name="Lane C.R."/>
            <person name="Clarkson J.P."/>
            <person name="Harrison R.J."/>
        </authorList>
    </citation>
    <scope>NUCLEOTIDE SEQUENCE</scope>
    <source>
        <strain evidence="1">FERA 1164</strain>
        <strain evidence="3">FERA 635</strain>
    </source>
</reference>
<dbReference type="AlphaFoldDB" id="A0A4Q4LYT9"/>
<comment type="caution">
    <text evidence="2">The sequence shown here is derived from an EMBL/GenBank/DDBJ whole genome shotgun (WGS) entry which is preliminary data.</text>
</comment>
<proteinExistence type="predicted"/>
<organism evidence="2 4">
    <name type="scientific">Alternaria tenuissima</name>
    <dbReference type="NCBI Taxonomy" id="119927"/>
    <lineage>
        <taxon>Eukaryota</taxon>
        <taxon>Fungi</taxon>
        <taxon>Dikarya</taxon>
        <taxon>Ascomycota</taxon>
        <taxon>Pezizomycotina</taxon>
        <taxon>Dothideomycetes</taxon>
        <taxon>Pleosporomycetidae</taxon>
        <taxon>Pleosporales</taxon>
        <taxon>Pleosporineae</taxon>
        <taxon>Pleosporaceae</taxon>
        <taxon>Alternaria</taxon>
        <taxon>Alternaria sect. Alternaria</taxon>
        <taxon>Alternaria alternata complex</taxon>
    </lineage>
</organism>
<evidence type="ECO:0000313" key="4">
    <source>
        <dbReference type="Proteomes" id="UP000292402"/>
    </source>
</evidence>
<reference evidence="2" key="3">
    <citation type="journal article" date="2019" name="J. ISSAAS">
        <title>Genomics, evolutionary history and diagnostics of the Alternaria alternata species group including apple and Asian pear pathotypes.</title>
        <authorList>
            <person name="Armitage A.D."/>
            <person name="Cockerton H.M."/>
            <person name="Sreenivasaprasad S."/>
            <person name="Woodhall J."/>
            <person name="Lane C."/>
            <person name="Harrison R.J."/>
            <person name="Clarkson J.P."/>
        </authorList>
    </citation>
    <scope>NUCLEOTIDE SEQUENCE</scope>
    <source>
        <strain evidence="2">FERA 1082</strain>
    </source>
</reference>
<dbReference type="OrthoDB" id="10531038at2759"/>
<keyword evidence="5" id="KW-1185">Reference proteome</keyword>
<dbReference type="EMBL" id="PDXF01000398">
    <property type="protein sequence ID" value="RYN76832.1"/>
    <property type="molecule type" value="Genomic_DNA"/>
</dbReference>
<dbReference type="EMBL" id="PDXA01000083">
    <property type="protein sequence ID" value="RYN28342.1"/>
    <property type="molecule type" value="Genomic_DNA"/>
</dbReference>
<evidence type="ECO:0000313" key="2">
    <source>
        <dbReference type="EMBL" id="RYN28342.1"/>
    </source>
</evidence>
<dbReference type="Proteomes" id="UP000292402">
    <property type="component" value="Unassembled WGS sequence"/>
</dbReference>
<evidence type="ECO:0000313" key="3">
    <source>
        <dbReference type="EMBL" id="RYN76832.1"/>
    </source>
</evidence>
<reference evidence="4 5" key="2">
    <citation type="journal article" date="2019" name="bioRxiv">
        <title>Genomics, evolutionary history and diagnostics of the Alternaria alternata species group including apple and Asian pear pathotypes.</title>
        <authorList>
            <person name="Armitage A.D."/>
            <person name="Cockerton H.M."/>
            <person name="Sreenivasaprasad S."/>
            <person name="Woodhall J.W."/>
            <person name="Lane C.R."/>
            <person name="Harrison R.J."/>
            <person name="Clarkson J.P."/>
        </authorList>
    </citation>
    <scope>NUCLEOTIDE SEQUENCE [LARGE SCALE GENOMIC DNA]</scope>
    <source>
        <strain evidence="4">FERA 1082</strain>
        <strain evidence="1">FERA 1164</strain>
        <strain evidence="5">FERA 635</strain>
    </source>
</reference>
<dbReference type="Proteomes" id="UP000293195">
    <property type="component" value="Unassembled WGS sequence"/>
</dbReference>